<sequence length="576" mass="61143">MTRKKSAVPPAPVPALDAGRFLHDIQAQMARSLLAEPEKFVALADDIVSTANGGEPDEELCNLLTMALDEARMAQEGGQRAGKRCLDALSRHLADMSRKGEITIRGNMAITRCYVRANLAVPDIAPGAQSVRQEASSLAGDEGRGDEGRDPVAVFVDSLGDLVKNVDDDPSMLHHVFAETLPGIPPDARRMVCRITAANPDPRFEPLGCAWLLDSSELVRAGAAEGLGDRIAAGHLSASALGRLAMLRTWIVDEPHRRCVDGLIRQAIRSGVPSEPAEVPRYRITGCVSSPVDGAGAQSLGIGLQRGRSRSIAVVLLNVKDAYAAPCGSVAEQRGILQQMAGPGEDGRVSLDYVRTALRVALADGIRNGVYPAPGLIDVVDVCALSDLRPADDSSPAGLLGQYDAEERLRSLSADARDGLVAASGEWAAIYPVLGSWFEDSDDMFDAIGAGASAAARKKALWTWLETRRAFWSPIVMRTALLLQDRGDPMADSFAVTACEISGDRPLRRIPVMSAIADQTLEARSAAGAPAGDGVPLDFDEALMDFLMNAVAAAPAATRGPSRGRKTRSPAPRKRK</sequence>
<keyword evidence="3" id="KW-1185">Reference proteome</keyword>
<evidence type="ECO:0000313" key="3">
    <source>
        <dbReference type="Proteomes" id="UP001449795"/>
    </source>
</evidence>
<dbReference type="EMBL" id="CP152276">
    <property type="protein sequence ID" value="XAE42055.1"/>
    <property type="molecule type" value="Genomic_DNA"/>
</dbReference>
<protein>
    <recommendedName>
        <fullName evidence="4">HEAT repeat domain-containing protein</fullName>
    </recommendedName>
</protein>
<dbReference type="Proteomes" id="UP001449795">
    <property type="component" value="Chromosome"/>
</dbReference>
<evidence type="ECO:0000256" key="1">
    <source>
        <dbReference type="SAM" id="MobiDB-lite"/>
    </source>
</evidence>
<name>A0ABZ3D337_9PROT</name>
<gene>
    <name evidence="2" type="ORF">AAC691_17555</name>
</gene>
<feature type="region of interest" description="Disordered" evidence="1">
    <location>
        <begin position="557"/>
        <end position="576"/>
    </location>
</feature>
<organism evidence="2 3">
    <name type="scientific">Nguyenibacter vanlangensis</name>
    <dbReference type="NCBI Taxonomy" id="1216886"/>
    <lineage>
        <taxon>Bacteria</taxon>
        <taxon>Pseudomonadati</taxon>
        <taxon>Pseudomonadota</taxon>
        <taxon>Alphaproteobacteria</taxon>
        <taxon>Acetobacterales</taxon>
        <taxon>Acetobacteraceae</taxon>
        <taxon>Nguyenibacter</taxon>
    </lineage>
</organism>
<evidence type="ECO:0000313" key="2">
    <source>
        <dbReference type="EMBL" id="XAE42055.1"/>
    </source>
</evidence>
<accession>A0ABZ3D337</accession>
<feature type="compositionally biased region" description="Basic residues" evidence="1">
    <location>
        <begin position="562"/>
        <end position="576"/>
    </location>
</feature>
<evidence type="ECO:0008006" key="4">
    <source>
        <dbReference type="Google" id="ProtNLM"/>
    </source>
</evidence>
<proteinExistence type="predicted"/>
<dbReference type="RefSeq" id="WP_342627859.1">
    <property type="nucleotide sequence ID" value="NZ_CP152276.1"/>
</dbReference>
<reference evidence="2 3" key="1">
    <citation type="submission" date="2024-04" db="EMBL/GenBank/DDBJ databases">
        <title>Complete genome sequence of Nguyenibacter vanlangesis HBCM-1154, a strain capable of nitrogen fixation, IAA production, and phosphorus solubilization isolated from sugarcane soil.</title>
        <authorList>
            <person name="MY HANH P."/>
        </authorList>
    </citation>
    <scope>NUCLEOTIDE SEQUENCE [LARGE SCALE GENOMIC DNA]</scope>
    <source>
        <strain evidence="2 3">HBCM 1154</strain>
    </source>
</reference>